<gene>
    <name evidence="2" type="primary">LOC125537213</name>
</gene>
<dbReference type="EnsemblPlants" id="TuG1812G0200002715.01.T01">
    <property type="protein sequence ID" value="TuG1812G0200002715.01.T01"/>
    <property type="gene ID" value="TuG1812G0200002715.01"/>
</dbReference>
<dbReference type="EnsemblPlants" id="TuG1812G0200002715.01.T07">
    <property type="protein sequence ID" value="TuG1812G0200002715.01.T07"/>
    <property type="gene ID" value="TuG1812G0200002715.01"/>
</dbReference>
<evidence type="ECO:0000313" key="3">
    <source>
        <dbReference type="Proteomes" id="UP000015106"/>
    </source>
</evidence>
<name>A0A8R7PEJ4_TRIUA</name>
<dbReference type="Proteomes" id="UP000015106">
    <property type="component" value="Chromosome 2"/>
</dbReference>
<dbReference type="Gramene" id="TuG1812G0200002715.01.T07">
    <property type="protein sequence ID" value="TuG1812G0200002715.01.T07"/>
    <property type="gene ID" value="TuG1812G0200002715.01"/>
</dbReference>
<reference evidence="2" key="2">
    <citation type="submission" date="2018-03" db="EMBL/GenBank/DDBJ databases">
        <title>The Triticum urartu genome reveals the dynamic nature of wheat genome evolution.</title>
        <authorList>
            <person name="Ling H."/>
            <person name="Ma B."/>
            <person name="Shi X."/>
            <person name="Liu H."/>
            <person name="Dong L."/>
            <person name="Sun H."/>
            <person name="Cao Y."/>
            <person name="Gao Q."/>
            <person name="Zheng S."/>
            <person name="Li Y."/>
            <person name="Yu Y."/>
            <person name="Du H."/>
            <person name="Qi M."/>
            <person name="Li Y."/>
            <person name="Yu H."/>
            <person name="Cui Y."/>
            <person name="Wang N."/>
            <person name="Chen C."/>
            <person name="Wu H."/>
            <person name="Zhao Y."/>
            <person name="Zhang J."/>
            <person name="Li Y."/>
            <person name="Zhou W."/>
            <person name="Zhang B."/>
            <person name="Hu W."/>
            <person name="Eijk M."/>
            <person name="Tang J."/>
            <person name="Witsenboer H."/>
            <person name="Zhao S."/>
            <person name="Li Z."/>
            <person name="Zhang A."/>
            <person name="Wang D."/>
            <person name="Liang C."/>
        </authorList>
    </citation>
    <scope>NUCLEOTIDE SEQUENCE [LARGE SCALE GENOMIC DNA]</scope>
    <source>
        <strain evidence="2">cv. G1812</strain>
    </source>
</reference>
<keyword evidence="3" id="KW-1185">Reference proteome</keyword>
<sequence length="257" mass="28137">GDGGGEQSRRSSFARTPARRSCSRLDAVLFGLACERGADGAREHAGLEDGGSERPAVGPPTAELARASHLPRCETFFFSFLTVPTGTESYPILTRGREGSGGARRASTERFSWEHLAGQDNKHSSPVSLPQKAELRLLGHLLERRLEKWRPPFSRPYCRQFHVPSPSSSEPHQNPSALTIRFSAASPPQLLPHQPLLLTTPSSPWPPRVSLRAGTSSCLALRPAVMTLLLPWLEAMGRSLAKRLLPKFACEMGRCRS</sequence>
<accession>A0A8R7PEJ4</accession>
<organism evidence="2 3">
    <name type="scientific">Triticum urartu</name>
    <name type="common">Red wild einkorn</name>
    <name type="synonym">Crithodium urartu</name>
    <dbReference type="NCBI Taxonomy" id="4572"/>
    <lineage>
        <taxon>Eukaryota</taxon>
        <taxon>Viridiplantae</taxon>
        <taxon>Streptophyta</taxon>
        <taxon>Embryophyta</taxon>
        <taxon>Tracheophyta</taxon>
        <taxon>Spermatophyta</taxon>
        <taxon>Magnoliopsida</taxon>
        <taxon>Liliopsida</taxon>
        <taxon>Poales</taxon>
        <taxon>Poaceae</taxon>
        <taxon>BOP clade</taxon>
        <taxon>Pooideae</taxon>
        <taxon>Triticodae</taxon>
        <taxon>Triticeae</taxon>
        <taxon>Triticinae</taxon>
        <taxon>Triticum</taxon>
    </lineage>
</organism>
<feature type="region of interest" description="Disordered" evidence="1">
    <location>
        <begin position="1"/>
        <end position="20"/>
    </location>
</feature>
<reference evidence="3" key="1">
    <citation type="journal article" date="2013" name="Nature">
        <title>Draft genome of the wheat A-genome progenitor Triticum urartu.</title>
        <authorList>
            <person name="Ling H.Q."/>
            <person name="Zhao S."/>
            <person name="Liu D."/>
            <person name="Wang J."/>
            <person name="Sun H."/>
            <person name="Zhang C."/>
            <person name="Fan H."/>
            <person name="Li D."/>
            <person name="Dong L."/>
            <person name="Tao Y."/>
            <person name="Gao C."/>
            <person name="Wu H."/>
            <person name="Li Y."/>
            <person name="Cui Y."/>
            <person name="Guo X."/>
            <person name="Zheng S."/>
            <person name="Wang B."/>
            <person name="Yu K."/>
            <person name="Liang Q."/>
            <person name="Yang W."/>
            <person name="Lou X."/>
            <person name="Chen J."/>
            <person name="Feng M."/>
            <person name="Jian J."/>
            <person name="Zhang X."/>
            <person name="Luo G."/>
            <person name="Jiang Y."/>
            <person name="Liu J."/>
            <person name="Wang Z."/>
            <person name="Sha Y."/>
            <person name="Zhang B."/>
            <person name="Wu H."/>
            <person name="Tang D."/>
            <person name="Shen Q."/>
            <person name="Xue P."/>
            <person name="Zou S."/>
            <person name="Wang X."/>
            <person name="Liu X."/>
            <person name="Wang F."/>
            <person name="Yang Y."/>
            <person name="An X."/>
            <person name="Dong Z."/>
            <person name="Zhang K."/>
            <person name="Zhang X."/>
            <person name="Luo M.C."/>
            <person name="Dvorak J."/>
            <person name="Tong Y."/>
            <person name="Wang J."/>
            <person name="Yang H."/>
            <person name="Li Z."/>
            <person name="Wang D."/>
            <person name="Zhang A."/>
            <person name="Wang J."/>
        </authorList>
    </citation>
    <scope>NUCLEOTIDE SEQUENCE</scope>
    <source>
        <strain evidence="3">cv. G1812</strain>
    </source>
</reference>
<evidence type="ECO:0000256" key="1">
    <source>
        <dbReference type="SAM" id="MobiDB-lite"/>
    </source>
</evidence>
<dbReference type="AlphaFoldDB" id="A0A8R7PEJ4"/>
<dbReference type="Gramene" id="TuG1812G0200002715.01.T01">
    <property type="protein sequence ID" value="TuG1812G0200002715.01.T01"/>
    <property type="gene ID" value="TuG1812G0200002715.01"/>
</dbReference>
<reference evidence="2" key="3">
    <citation type="submission" date="2022-06" db="UniProtKB">
        <authorList>
            <consortium name="EnsemblPlants"/>
        </authorList>
    </citation>
    <scope>IDENTIFICATION</scope>
</reference>
<proteinExistence type="predicted"/>
<protein>
    <submittedName>
        <fullName evidence="2">Uncharacterized protein</fullName>
    </submittedName>
</protein>
<evidence type="ECO:0000313" key="2">
    <source>
        <dbReference type="EnsemblPlants" id="TuG1812G0200002715.01.T07"/>
    </source>
</evidence>